<dbReference type="SUPFAM" id="SSF52540">
    <property type="entry name" value="P-loop containing nucleoside triphosphate hydrolases"/>
    <property type="match status" value="1"/>
</dbReference>
<evidence type="ECO:0000256" key="1">
    <source>
        <dbReference type="SAM" id="MobiDB-lite"/>
    </source>
</evidence>
<organism evidence="2 3">
    <name type="scientific">Pirellulimonas nuda</name>
    <dbReference type="NCBI Taxonomy" id="2528009"/>
    <lineage>
        <taxon>Bacteria</taxon>
        <taxon>Pseudomonadati</taxon>
        <taxon>Planctomycetota</taxon>
        <taxon>Planctomycetia</taxon>
        <taxon>Pirellulales</taxon>
        <taxon>Lacipirellulaceae</taxon>
        <taxon>Pirellulimonas</taxon>
    </lineage>
</organism>
<name>A0A518D7N5_9BACT</name>
<dbReference type="InterPro" id="IPR027417">
    <property type="entry name" value="P-loop_NTPase"/>
</dbReference>
<feature type="compositionally biased region" description="Low complexity" evidence="1">
    <location>
        <begin position="26"/>
        <end position="44"/>
    </location>
</feature>
<proteinExistence type="predicted"/>
<gene>
    <name evidence="2" type="ORF">Pla175_08210</name>
</gene>
<keyword evidence="3" id="KW-1185">Reference proteome</keyword>
<dbReference type="KEGG" id="pnd:Pla175_08210"/>
<dbReference type="AlphaFoldDB" id="A0A518D7N5"/>
<sequence length="265" mass="26962">MSSIDQAFIRAYQGGAGVVEAPLPPQRQASPQAAPQQAAQHPAVAPPHFAVAPAAGRPAAATLRRRATPEAALVVERLSWSDDVLELADAEHEQLTRMIEDLSQVEGLIGLASAGRGAGATTLLLALARTAARDGARVAVVDCGDGAVLRSLGLVRTPTLATAGSLRSAIVHARQDGLSVVQSWTLGQTPATPGPLLESLGALSEEHDMALCDLGLVSARSPLGAACRAIVAVAQSDATGSRLGAEVAASWPRAAALGVVVRPEA</sequence>
<evidence type="ECO:0008006" key="4">
    <source>
        <dbReference type="Google" id="ProtNLM"/>
    </source>
</evidence>
<feature type="region of interest" description="Disordered" evidence="1">
    <location>
        <begin position="20"/>
        <end position="44"/>
    </location>
</feature>
<dbReference type="Gene3D" id="3.40.50.300">
    <property type="entry name" value="P-loop containing nucleotide triphosphate hydrolases"/>
    <property type="match status" value="1"/>
</dbReference>
<reference evidence="2 3" key="1">
    <citation type="submission" date="2019-02" db="EMBL/GenBank/DDBJ databases">
        <title>Deep-cultivation of Planctomycetes and their phenomic and genomic characterization uncovers novel biology.</title>
        <authorList>
            <person name="Wiegand S."/>
            <person name="Jogler M."/>
            <person name="Boedeker C."/>
            <person name="Pinto D."/>
            <person name="Vollmers J."/>
            <person name="Rivas-Marin E."/>
            <person name="Kohn T."/>
            <person name="Peeters S.H."/>
            <person name="Heuer A."/>
            <person name="Rast P."/>
            <person name="Oberbeckmann S."/>
            <person name="Bunk B."/>
            <person name="Jeske O."/>
            <person name="Meyerdierks A."/>
            <person name="Storesund J.E."/>
            <person name="Kallscheuer N."/>
            <person name="Luecker S."/>
            <person name="Lage O.M."/>
            <person name="Pohl T."/>
            <person name="Merkel B.J."/>
            <person name="Hornburger P."/>
            <person name="Mueller R.-W."/>
            <person name="Bruemmer F."/>
            <person name="Labrenz M."/>
            <person name="Spormann A.M."/>
            <person name="Op den Camp H."/>
            <person name="Overmann J."/>
            <person name="Amann R."/>
            <person name="Jetten M.S.M."/>
            <person name="Mascher T."/>
            <person name="Medema M.H."/>
            <person name="Devos D.P."/>
            <person name="Kaster A.-K."/>
            <person name="Ovreas L."/>
            <person name="Rohde M."/>
            <person name="Galperin M.Y."/>
            <person name="Jogler C."/>
        </authorList>
    </citation>
    <scope>NUCLEOTIDE SEQUENCE [LARGE SCALE GENOMIC DNA]</scope>
    <source>
        <strain evidence="2 3">Pla175</strain>
    </source>
</reference>
<dbReference type="EMBL" id="CP036291">
    <property type="protein sequence ID" value="QDU87459.1"/>
    <property type="molecule type" value="Genomic_DNA"/>
</dbReference>
<protein>
    <recommendedName>
        <fullName evidence="4">CobQ/CobB/MinD/ParA nucleotide binding domain protein</fullName>
    </recommendedName>
</protein>
<evidence type="ECO:0000313" key="2">
    <source>
        <dbReference type="EMBL" id="QDU87459.1"/>
    </source>
</evidence>
<dbReference type="RefSeq" id="WP_145281421.1">
    <property type="nucleotide sequence ID" value="NZ_CP036291.1"/>
</dbReference>
<dbReference type="Proteomes" id="UP000317429">
    <property type="component" value="Chromosome"/>
</dbReference>
<evidence type="ECO:0000313" key="3">
    <source>
        <dbReference type="Proteomes" id="UP000317429"/>
    </source>
</evidence>
<accession>A0A518D7N5</accession>